<dbReference type="PANTHER" id="PTHR43498:SF1">
    <property type="entry name" value="COB--COM HETERODISULFIDE REDUCTASE IRON-SULFUR SUBUNIT A"/>
    <property type="match status" value="1"/>
</dbReference>
<dbReference type="Gene3D" id="3.50.50.60">
    <property type="entry name" value="FAD/NAD(P)-binding domain"/>
    <property type="match status" value="1"/>
</dbReference>
<keyword evidence="2" id="KW-0479">Metal-binding</keyword>
<dbReference type="AlphaFoldDB" id="A0A6I6JWM0"/>
<dbReference type="InterPro" id="IPR039650">
    <property type="entry name" value="HdrA-like"/>
</dbReference>
<gene>
    <name evidence="6" type="ORF">GM418_28805</name>
</gene>
<dbReference type="EMBL" id="CP046401">
    <property type="protein sequence ID" value="QGY47526.1"/>
    <property type="molecule type" value="Genomic_DNA"/>
</dbReference>
<proteinExistence type="predicted"/>
<dbReference type="PANTHER" id="PTHR43498">
    <property type="entry name" value="FERREDOXIN:COB-COM HETERODISULFIDE REDUCTASE SUBUNIT A"/>
    <property type="match status" value="1"/>
</dbReference>
<dbReference type="GO" id="GO:0016491">
    <property type="term" value="F:oxidoreductase activity"/>
    <property type="evidence" value="ECO:0007669"/>
    <property type="project" value="UniProtKB-KW"/>
</dbReference>
<evidence type="ECO:0000256" key="5">
    <source>
        <dbReference type="ARBA" id="ARBA00023014"/>
    </source>
</evidence>
<keyword evidence="4" id="KW-0408">Iron</keyword>
<dbReference type="Proteomes" id="UP000428260">
    <property type="component" value="Chromosome"/>
</dbReference>
<evidence type="ECO:0000256" key="2">
    <source>
        <dbReference type="ARBA" id="ARBA00022723"/>
    </source>
</evidence>
<reference evidence="6 7" key="1">
    <citation type="submission" date="2019-11" db="EMBL/GenBank/DDBJ databases">
        <authorList>
            <person name="Zheng R.K."/>
            <person name="Sun C.M."/>
        </authorList>
    </citation>
    <scope>NUCLEOTIDE SEQUENCE [LARGE SCALE GENOMIC DNA]</scope>
    <source>
        <strain evidence="6 7">WC007</strain>
    </source>
</reference>
<evidence type="ECO:0000313" key="7">
    <source>
        <dbReference type="Proteomes" id="UP000428260"/>
    </source>
</evidence>
<evidence type="ECO:0000313" key="6">
    <source>
        <dbReference type="EMBL" id="QGY47526.1"/>
    </source>
</evidence>
<keyword evidence="3" id="KW-0560">Oxidoreductase</keyword>
<dbReference type="KEGG" id="mcos:GM418_28805"/>
<dbReference type="InterPro" id="IPR036188">
    <property type="entry name" value="FAD/NAD-bd_sf"/>
</dbReference>
<name>A0A6I6JWM0_9BACT</name>
<protein>
    <submittedName>
        <fullName evidence="6">FAD-dependent oxidoreductase</fullName>
    </submittedName>
</protein>
<evidence type="ECO:0000256" key="1">
    <source>
        <dbReference type="ARBA" id="ARBA00022485"/>
    </source>
</evidence>
<accession>A0A6I6JWM0</accession>
<dbReference type="GO" id="GO:0046872">
    <property type="term" value="F:metal ion binding"/>
    <property type="evidence" value="ECO:0007669"/>
    <property type="project" value="UniProtKB-KW"/>
</dbReference>
<evidence type="ECO:0000256" key="4">
    <source>
        <dbReference type="ARBA" id="ARBA00023004"/>
    </source>
</evidence>
<dbReference type="SUPFAM" id="SSF51905">
    <property type="entry name" value="FAD/NAD(P)-binding domain"/>
    <property type="match status" value="1"/>
</dbReference>
<keyword evidence="5" id="KW-0411">Iron-sulfur</keyword>
<sequence>MKRNFRVPLENFLLFCFFILSCNGGQYGTESYDVVIYGATPSGITAAVAAARGNARVIVIEPGKYIGGMVTGGLCRTDFGDSTAIGGLALEYFKQCKILSGADLWYNEPHIFQEAMSKWILDNGIQVVTNERLAKVVKKGNRIVSVTTHLGNRYVAPVFIDATYEGDLMAKSDVSYFVGRESGKIYGETFAGVQPSKEMDEITKKDLEDDCPCLGGDGEHYIDPASMQISAFVSDGSLRYGVNKIAPVPGSGDNKTQAYCFRLTVTQRPDILYPFPKPENYDSGQYEILLGILEKYPKIRFSRLVHFGKLPNGKFDMNSSGMQSIDFLEGNTDFPESDFTSRQRIVQNHINYQQGFLWFLGHDERVPEALRDEVNSWGLCRDEFIDNGHWSYQLYVREARRMIGKYVMTESDLLKNTTKEESVGMGSFLMDSHYFQYYKNKKGMVEAEGTLVGENGGLRPGKYEIPYSSLVPKEKECENLIVPVCLSASHVAYTSLRMEPVYMILGHAAGQAALMAGKAGCSVQKINVAELQKKLMIQKQRIKRR</sequence>
<dbReference type="RefSeq" id="WP_158871496.1">
    <property type="nucleotide sequence ID" value="NZ_CP046401.1"/>
</dbReference>
<dbReference type="PROSITE" id="PS51257">
    <property type="entry name" value="PROKAR_LIPOPROTEIN"/>
    <property type="match status" value="1"/>
</dbReference>
<keyword evidence="1" id="KW-0004">4Fe-4S</keyword>
<dbReference type="Pfam" id="PF12831">
    <property type="entry name" value="FAD_oxidored"/>
    <property type="match status" value="1"/>
</dbReference>
<organism evidence="6 7">
    <name type="scientific">Maribellus comscasis</name>
    <dbReference type="NCBI Taxonomy" id="2681766"/>
    <lineage>
        <taxon>Bacteria</taxon>
        <taxon>Pseudomonadati</taxon>
        <taxon>Bacteroidota</taxon>
        <taxon>Bacteroidia</taxon>
        <taxon>Marinilabiliales</taxon>
        <taxon>Prolixibacteraceae</taxon>
        <taxon>Maribellus</taxon>
    </lineage>
</organism>
<evidence type="ECO:0000256" key="3">
    <source>
        <dbReference type="ARBA" id="ARBA00023002"/>
    </source>
</evidence>
<keyword evidence="7" id="KW-1185">Reference proteome</keyword>
<dbReference type="GO" id="GO:0051539">
    <property type="term" value="F:4 iron, 4 sulfur cluster binding"/>
    <property type="evidence" value="ECO:0007669"/>
    <property type="project" value="UniProtKB-KW"/>
</dbReference>